<feature type="domain" description="Phosphatidic acid phosphatase type 2/haloperoxidase" evidence="2">
    <location>
        <begin position="59"/>
        <end position="157"/>
    </location>
</feature>
<dbReference type="Pfam" id="PF01569">
    <property type="entry name" value="PAP2"/>
    <property type="match status" value="1"/>
</dbReference>
<dbReference type="EMBL" id="FZNY01000001">
    <property type="protein sequence ID" value="SNR35493.1"/>
    <property type="molecule type" value="Genomic_DNA"/>
</dbReference>
<sequence length="184" mass="20159">MNVLCNKKAIITIALSFLFCVQFVKAQNQTIETTGDIILYSLPAIALGSTLVLKDYQGTGQFAKGFALNQAVTFGLKLAINKPRPDLSNNNAFPSGHTSTTFQSAAFIQRRYGWEYGIPAYVLAGFTGYSRIEADKHDILDILAGAVIGIGSTYLFTKPYEKQNMQLTLTSGDDGFLVGFNYQF</sequence>
<evidence type="ECO:0000259" key="2">
    <source>
        <dbReference type="SMART" id="SM00014"/>
    </source>
</evidence>
<keyword evidence="1" id="KW-0732">Signal</keyword>
<dbReference type="SMART" id="SM00014">
    <property type="entry name" value="acidPPc"/>
    <property type="match status" value="1"/>
</dbReference>
<dbReference type="Gene3D" id="1.20.144.10">
    <property type="entry name" value="Phosphatidic acid phosphatase type 2/haloperoxidase"/>
    <property type="match status" value="1"/>
</dbReference>
<gene>
    <name evidence="3" type="ORF">SAMN06265376_10149</name>
</gene>
<dbReference type="InterPro" id="IPR000326">
    <property type="entry name" value="PAP2/HPO"/>
</dbReference>
<feature type="signal peptide" evidence="1">
    <location>
        <begin position="1"/>
        <end position="26"/>
    </location>
</feature>
<dbReference type="InterPro" id="IPR036938">
    <property type="entry name" value="PAP2/HPO_sf"/>
</dbReference>
<dbReference type="SUPFAM" id="SSF48317">
    <property type="entry name" value="Acid phosphatase/Vanadium-dependent haloperoxidase"/>
    <property type="match status" value="1"/>
</dbReference>
<organism evidence="3 4">
    <name type="scientific">Dokdonia pacifica</name>
    <dbReference type="NCBI Taxonomy" id="1627892"/>
    <lineage>
        <taxon>Bacteria</taxon>
        <taxon>Pseudomonadati</taxon>
        <taxon>Bacteroidota</taxon>
        <taxon>Flavobacteriia</taxon>
        <taxon>Flavobacteriales</taxon>
        <taxon>Flavobacteriaceae</taxon>
        <taxon>Dokdonia</taxon>
    </lineage>
</organism>
<dbReference type="AlphaFoldDB" id="A0A238VP06"/>
<evidence type="ECO:0000256" key="1">
    <source>
        <dbReference type="SAM" id="SignalP"/>
    </source>
</evidence>
<evidence type="ECO:0000313" key="4">
    <source>
        <dbReference type="Proteomes" id="UP000198379"/>
    </source>
</evidence>
<protein>
    <submittedName>
        <fullName evidence="3">Membrane-associated phospholipid phosphatase</fullName>
    </submittedName>
</protein>
<accession>A0A238VP06</accession>
<feature type="chain" id="PRO_5012466831" evidence="1">
    <location>
        <begin position="27"/>
        <end position="184"/>
    </location>
</feature>
<dbReference type="RefSeq" id="WP_089369429.1">
    <property type="nucleotide sequence ID" value="NZ_BMEP01000002.1"/>
</dbReference>
<reference evidence="3 4" key="1">
    <citation type="submission" date="2017-06" db="EMBL/GenBank/DDBJ databases">
        <authorList>
            <person name="Kim H.J."/>
            <person name="Triplett B.A."/>
        </authorList>
    </citation>
    <scope>NUCLEOTIDE SEQUENCE [LARGE SCALE GENOMIC DNA]</scope>
    <source>
        <strain evidence="3 4">DSM 25597</strain>
    </source>
</reference>
<keyword evidence="4" id="KW-1185">Reference proteome</keyword>
<proteinExistence type="predicted"/>
<dbReference type="OrthoDB" id="9773582at2"/>
<dbReference type="CDD" id="cd03394">
    <property type="entry name" value="PAP2_like_5"/>
    <property type="match status" value="1"/>
</dbReference>
<evidence type="ECO:0000313" key="3">
    <source>
        <dbReference type="EMBL" id="SNR35493.1"/>
    </source>
</evidence>
<dbReference type="Proteomes" id="UP000198379">
    <property type="component" value="Unassembled WGS sequence"/>
</dbReference>
<name>A0A238VP06_9FLAO</name>